<dbReference type="GeneID" id="75107361"/>
<dbReference type="Gene3D" id="1.10.260.40">
    <property type="entry name" value="lambda repressor-like DNA-binding domains"/>
    <property type="match status" value="1"/>
</dbReference>
<dbReference type="EMBL" id="CP104550">
    <property type="protein sequence ID" value="UXH31632.1"/>
    <property type="molecule type" value="Genomic_DNA"/>
</dbReference>
<dbReference type="GO" id="GO:0003677">
    <property type="term" value="F:DNA binding"/>
    <property type="evidence" value="ECO:0007669"/>
    <property type="project" value="UniProtKB-KW"/>
</dbReference>
<gene>
    <name evidence="3" type="ORF">N5910_08875</name>
</gene>
<organism evidence="3">
    <name type="scientific">Methanothermobacter wolfeii</name>
    <name type="common">Methanobacterium wolfei</name>
    <dbReference type="NCBI Taxonomy" id="145261"/>
    <lineage>
        <taxon>Archaea</taxon>
        <taxon>Methanobacteriati</taxon>
        <taxon>Methanobacteriota</taxon>
        <taxon>Methanomada group</taxon>
        <taxon>Methanobacteria</taxon>
        <taxon>Methanobacteriales</taxon>
        <taxon>Methanobacteriaceae</taxon>
        <taxon>Methanothermobacter</taxon>
    </lineage>
</organism>
<name>A0A9E7RUI3_METWO</name>
<sequence>MKNRIREQRKNLGMTQEELAGAVGVTRQTIIALEKGRYNPSLLLAHRIKLALKERHIEDVFILEDHE</sequence>
<keyword evidence="1" id="KW-0238">DNA-binding</keyword>
<evidence type="ECO:0000256" key="1">
    <source>
        <dbReference type="ARBA" id="ARBA00023125"/>
    </source>
</evidence>
<reference evidence="3" key="1">
    <citation type="submission" date="2022-09" db="EMBL/GenBank/DDBJ databases">
        <title>Characterization of three MwoI isoschizomers from sequenced genome and metagenomes.</title>
        <authorList>
            <person name="Fomenkov A."/>
            <person name="Xu S.Y."/>
            <person name="Roberts R.J."/>
        </authorList>
    </citation>
    <scope>NUCLEOTIDE SEQUENCE</scope>
    <source>
        <strain evidence="3">DSM 2970</strain>
    </source>
</reference>
<dbReference type="PROSITE" id="PS50943">
    <property type="entry name" value="HTH_CROC1"/>
    <property type="match status" value="1"/>
</dbReference>
<dbReference type="AlphaFoldDB" id="A0A9E7RUI3"/>
<dbReference type="Pfam" id="PF01381">
    <property type="entry name" value="HTH_3"/>
    <property type="match status" value="1"/>
</dbReference>
<proteinExistence type="predicted"/>
<protein>
    <submittedName>
        <fullName evidence="3">Helix-turn-helix transcriptional regulator</fullName>
    </submittedName>
</protein>
<dbReference type="SMART" id="SM00530">
    <property type="entry name" value="HTH_XRE"/>
    <property type="match status" value="1"/>
</dbReference>
<dbReference type="PANTHER" id="PTHR46558">
    <property type="entry name" value="TRACRIPTIONAL REGULATORY PROTEIN-RELATED-RELATED"/>
    <property type="match status" value="1"/>
</dbReference>
<dbReference type="Proteomes" id="UP001065373">
    <property type="component" value="Chromosome"/>
</dbReference>
<evidence type="ECO:0000259" key="2">
    <source>
        <dbReference type="PROSITE" id="PS50943"/>
    </source>
</evidence>
<dbReference type="PANTHER" id="PTHR46558:SF4">
    <property type="entry name" value="DNA-BIDING PHAGE PROTEIN"/>
    <property type="match status" value="1"/>
</dbReference>
<dbReference type="RefSeq" id="WP_261599581.1">
    <property type="nucleotide sequence ID" value="NZ_CP104550.1"/>
</dbReference>
<dbReference type="InterPro" id="IPR001387">
    <property type="entry name" value="Cro/C1-type_HTH"/>
</dbReference>
<accession>A0A9E7RUI3</accession>
<dbReference type="SUPFAM" id="SSF47413">
    <property type="entry name" value="lambda repressor-like DNA-binding domains"/>
    <property type="match status" value="1"/>
</dbReference>
<feature type="domain" description="HTH cro/C1-type" evidence="2">
    <location>
        <begin position="5"/>
        <end position="60"/>
    </location>
</feature>
<evidence type="ECO:0000313" key="3">
    <source>
        <dbReference type="EMBL" id="UXH31632.1"/>
    </source>
</evidence>
<dbReference type="CDD" id="cd00093">
    <property type="entry name" value="HTH_XRE"/>
    <property type="match status" value="1"/>
</dbReference>
<dbReference type="InterPro" id="IPR010982">
    <property type="entry name" value="Lambda_DNA-bd_dom_sf"/>
</dbReference>